<feature type="domain" description="G-protein coupled receptors family 2 profile 2" evidence="6">
    <location>
        <begin position="755"/>
        <end position="992"/>
    </location>
</feature>
<dbReference type="PROSITE" id="PS50261">
    <property type="entry name" value="G_PROTEIN_RECEP_F2_4"/>
    <property type="match status" value="1"/>
</dbReference>
<feature type="transmembrane region" description="Helical" evidence="5">
    <location>
        <begin position="725"/>
        <end position="747"/>
    </location>
</feature>
<evidence type="ECO:0000256" key="2">
    <source>
        <dbReference type="ARBA" id="ARBA00022692"/>
    </source>
</evidence>
<evidence type="ECO:0000256" key="1">
    <source>
        <dbReference type="ARBA" id="ARBA00004141"/>
    </source>
</evidence>
<feature type="transmembrane region" description="Helical" evidence="5">
    <location>
        <begin position="754"/>
        <end position="773"/>
    </location>
</feature>
<dbReference type="InterPro" id="IPR000832">
    <property type="entry name" value="GPCR_2_secretin-like"/>
</dbReference>
<accession>A0AA88YRD5</accession>
<sequence length="1036" mass="118277">MSGDTGIRYQSDFKKIYLDLEYLLESKVNRLSINSEEDEKENEFDVSKDDSIRNKLIFLFKHFLSEIDSKSNSVYIQEPMVKSRRRRSTAARNANGVFLKKLYERNTHFTKETNNAIENDFLFDISYHVFGECKLFPVFSKQPLFMVTRCPMDFHNYKIISLCHETDLKTLDKCVINMENIPVEDIRGIVYKNYYCAVCHRAQNVTSWTADLETSDISVLKVVDGLHSVNIMENLGYISNCTQRIYPYHQHNIRHCHKVDKQKTRIHMSRDLHPDFETPTKSTDFLLSFQIFINFGINGKGHMIFSTEPVSSPDTENHNCLSNQVFYKGSCREVTCDEGYHFEDNNCRPDEQTLYEDPKEAGKAISKLKYMTDLRKVTLRLNVTRDDLILLDQKGADDVVEENLAKLLNVSISRIRNLTLECDTGVSKGHVLEIRPISESQDEDHLNEFNFTAIGQSETIEDYFVKENTSKEETIYVNQMLEKYGNDNLNCDINSQNPYDLYNTDIFTIAIHFELVGGRKKSSNYVSAQKVADRIKDLIKSQSFNLNLNGTELRVTEYTDNSNTTHLDTWCVHGQQEMKDGNDVDVRIFRDTRTGKMVKGIYVNSTDRYYGPDMFDLYVMVSGEIGSITNVTTLAFVYVCNEPRIDTNKCAKITATAHDYILFADNNSILFENEVFNMSQYEYISNTSEDIFICIPTQSEVTSSLMYISSACGDKFENVVIAEGYLSFILGIISIIGELLFITSGLIRPESKWICQLYGVLLHYLFLAAFFWMNVMSFDVFKTFANKCILTRVRGVKKYFPRYALYAWGSPAVIVACCCIIDFTHIFENIRIGYGASSLHDDLNTTSNDNTSSEIVPVYSGKSLGCWIKEPVAALVAFGLPILLILSSNAVMFTKTIICIRKTSKMVKLKTRRSSRSSLNHMTGRDDVILYVRMSTMMGFTWTLGLASSIVSAFAGTPTEVVCIILHTLGILFVAFNCSQGLFIFFAFVFNKRVGGFYKDFFKELKRKNSENQIPSTRSSSTLSTAVSISSTLDRL</sequence>
<dbReference type="PANTHER" id="PTHR45902">
    <property type="entry name" value="LATROPHILIN RECEPTOR-LIKE PROTEIN A"/>
    <property type="match status" value="1"/>
</dbReference>
<comment type="caution">
    <text evidence="7">The sequence shown here is derived from an EMBL/GenBank/DDBJ whole genome shotgun (WGS) entry which is preliminary data.</text>
</comment>
<dbReference type="GO" id="GO:0007166">
    <property type="term" value="P:cell surface receptor signaling pathway"/>
    <property type="evidence" value="ECO:0007669"/>
    <property type="project" value="InterPro"/>
</dbReference>
<protein>
    <recommendedName>
        <fullName evidence="6">G-protein coupled receptors family 2 profile 2 domain-containing protein</fullName>
    </recommendedName>
</protein>
<dbReference type="InterPro" id="IPR053231">
    <property type="entry name" value="GPCR_LN-TM7"/>
</dbReference>
<dbReference type="CDD" id="cd15039">
    <property type="entry name" value="7tmB3_Methuselah-like"/>
    <property type="match status" value="1"/>
</dbReference>
<evidence type="ECO:0000313" key="7">
    <source>
        <dbReference type="EMBL" id="KAK3105222.1"/>
    </source>
</evidence>
<keyword evidence="8" id="KW-1185">Reference proteome</keyword>
<comment type="subcellular location">
    <subcellularLocation>
        <location evidence="1">Membrane</location>
        <topology evidence="1">Multi-pass membrane protein</topology>
    </subcellularLocation>
</comment>
<evidence type="ECO:0000256" key="4">
    <source>
        <dbReference type="ARBA" id="ARBA00023136"/>
    </source>
</evidence>
<evidence type="ECO:0000313" key="8">
    <source>
        <dbReference type="Proteomes" id="UP001186944"/>
    </source>
</evidence>
<dbReference type="InterPro" id="IPR017981">
    <property type="entry name" value="GPCR_2-like_7TM"/>
</dbReference>
<dbReference type="Proteomes" id="UP001186944">
    <property type="component" value="Unassembled WGS sequence"/>
</dbReference>
<dbReference type="Pfam" id="PF00002">
    <property type="entry name" value="7tm_2"/>
    <property type="match status" value="1"/>
</dbReference>
<feature type="transmembrane region" description="Helical" evidence="5">
    <location>
        <begin position="872"/>
        <end position="900"/>
    </location>
</feature>
<dbReference type="AlphaFoldDB" id="A0AA88YRD5"/>
<evidence type="ECO:0000256" key="5">
    <source>
        <dbReference type="SAM" id="Phobius"/>
    </source>
</evidence>
<keyword evidence="2 5" id="KW-0812">Transmembrane</keyword>
<dbReference type="Gene3D" id="1.20.1070.10">
    <property type="entry name" value="Rhodopsin 7-helix transmembrane proteins"/>
    <property type="match status" value="1"/>
</dbReference>
<evidence type="ECO:0000256" key="3">
    <source>
        <dbReference type="ARBA" id="ARBA00022989"/>
    </source>
</evidence>
<keyword evidence="3 5" id="KW-1133">Transmembrane helix</keyword>
<organism evidence="7 8">
    <name type="scientific">Pinctada imbricata</name>
    <name type="common">Atlantic pearl-oyster</name>
    <name type="synonym">Pinctada martensii</name>
    <dbReference type="NCBI Taxonomy" id="66713"/>
    <lineage>
        <taxon>Eukaryota</taxon>
        <taxon>Metazoa</taxon>
        <taxon>Spiralia</taxon>
        <taxon>Lophotrochozoa</taxon>
        <taxon>Mollusca</taxon>
        <taxon>Bivalvia</taxon>
        <taxon>Autobranchia</taxon>
        <taxon>Pteriomorphia</taxon>
        <taxon>Pterioida</taxon>
        <taxon>Pterioidea</taxon>
        <taxon>Pteriidae</taxon>
        <taxon>Pinctada</taxon>
    </lineage>
</organism>
<dbReference type="GO" id="GO:0016020">
    <property type="term" value="C:membrane"/>
    <property type="evidence" value="ECO:0007669"/>
    <property type="project" value="UniProtKB-SubCell"/>
</dbReference>
<dbReference type="GO" id="GO:0004930">
    <property type="term" value="F:G protein-coupled receptor activity"/>
    <property type="evidence" value="ECO:0007669"/>
    <property type="project" value="InterPro"/>
</dbReference>
<reference evidence="7" key="1">
    <citation type="submission" date="2019-08" db="EMBL/GenBank/DDBJ databases">
        <title>The improved chromosome-level genome for the pearl oyster Pinctada fucata martensii using PacBio sequencing and Hi-C.</title>
        <authorList>
            <person name="Zheng Z."/>
        </authorList>
    </citation>
    <scope>NUCLEOTIDE SEQUENCE</scope>
    <source>
        <strain evidence="7">ZZ-2019</strain>
        <tissue evidence="7">Adductor muscle</tissue>
    </source>
</reference>
<dbReference type="EMBL" id="VSWD01000004">
    <property type="protein sequence ID" value="KAK3105222.1"/>
    <property type="molecule type" value="Genomic_DNA"/>
</dbReference>
<feature type="transmembrane region" description="Helical" evidence="5">
    <location>
        <begin position="964"/>
        <end position="990"/>
    </location>
</feature>
<evidence type="ECO:0000259" key="6">
    <source>
        <dbReference type="PROSITE" id="PS50261"/>
    </source>
</evidence>
<feature type="transmembrane region" description="Helical" evidence="5">
    <location>
        <begin position="939"/>
        <end position="958"/>
    </location>
</feature>
<dbReference type="PANTHER" id="PTHR45902:SF1">
    <property type="entry name" value="LATROPHILIN RECEPTOR-LIKE PROTEIN A"/>
    <property type="match status" value="1"/>
</dbReference>
<keyword evidence="4 5" id="KW-0472">Membrane</keyword>
<name>A0AA88YRD5_PINIB</name>
<gene>
    <name evidence="7" type="ORF">FSP39_020107</name>
</gene>
<proteinExistence type="predicted"/>